<proteinExistence type="predicted"/>
<dbReference type="InParanoid" id="A0A067N7R2"/>
<gene>
    <name evidence="2" type="ORF">BOTBODRAFT_142507</name>
</gene>
<dbReference type="Proteomes" id="UP000027195">
    <property type="component" value="Unassembled WGS sequence"/>
</dbReference>
<sequence length="191" mass="21189">MIVHGTVCLAASHQGRAGRKVALSAGPSLRARMSTRGFNSLFDHFLERSRSAPFEFRSARQWGCDDIQELGDAARGGRVGSAKEQGSEETTIREEGASTYRLEPWGRRDGEDRTPRGAAVRAKKCIRDVRNHNLPANASTFRDVPCTFLRRTISYKAPTEYGRAKLKCNHACVTSAMPARKEISNEEHKLA</sequence>
<organism evidence="2 3">
    <name type="scientific">Botryobasidium botryosum (strain FD-172 SS1)</name>
    <dbReference type="NCBI Taxonomy" id="930990"/>
    <lineage>
        <taxon>Eukaryota</taxon>
        <taxon>Fungi</taxon>
        <taxon>Dikarya</taxon>
        <taxon>Basidiomycota</taxon>
        <taxon>Agaricomycotina</taxon>
        <taxon>Agaricomycetes</taxon>
        <taxon>Cantharellales</taxon>
        <taxon>Botryobasidiaceae</taxon>
        <taxon>Botryobasidium</taxon>
    </lineage>
</organism>
<name>A0A067N7R2_BOTB1</name>
<dbReference type="AlphaFoldDB" id="A0A067N7R2"/>
<protein>
    <submittedName>
        <fullName evidence="2">Uncharacterized protein</fullName>
    </submittedName>
</protein>
<feature type="region of interest" description="Disordered" evidence="1">
    <location>
        <begin position="75"/>
        <end position="95"/>
    </location>
</feature>
<dbReference type="HOGENOM" id="CLU_1421217_0_0_1"/>
<reference evidence="3" key="1">
    <citation type="journal article" date="2014" name="Proc. Natl. Acad. Sci. U.S.A.">
        <title>Extensive sampling of basidiomycete genomes demonstrates inadequacy of the white-rot/brown-rot paradigm for wood decay fungi.</title>
        <authorList>
            <person name="Riley R."/>
            <person name="Salamov A.A."/>
            <person name="Brown D.W."/>
            <person name="Nagy L.G."/>
            <person name="Floudas D."/>
            <person name="Held B.W."/>
            <person name="Levasseur A."/>
            <person name="Lombard V."/>
            <person name="Morin E."/>
            <person name="Otillar R."/>
            <person name="Lindquist E.A."/>
            <person name="Sun H."/>
            <person name="LaButti K.M."/>
            <person name="Schmutz J."/>
            <person name="Jabbour D."/>
            <person name="Luo H."/>
            <person name="Baker S.E."/>
            <person name="Pisabarro A.G."/>
            <person name="Walton J.D."/>
            <person name="Blanchette R.A."/>
            <person name="Henrissat B."/>
            <person name="Martin F."/>
            <person name="Cullen D."/>
            <person name="Hibbett D.S."/>
            <person name="Grigoriev I.V."/>
        </authorList>
    </citation>
    <scope>NUCLEOTIDE SEQUENCE [LARGE SCALE GENOMIC DNA]</scope>
    <source>
        <strain evidence="3">FD-172 SS1</strain>
    </source>
</reference>
<dbReference type="EMBL" id="KL198018">
    <property type="protein sequence ID" value="KDQ19801.1"/>
    <property type="molecule type" value="Genomic_DNA"/>
</dbReference>
<accession>A0A067N7R2</accession>
<keyword evidence="3" id="KW-1185">Reference proteome</keyword>
<evidence type="ECO:0000313" key="2">
    <source>
        <dbReference type="EMBL" id="KDQ19801.1"/>
    </source>
</evidence>
<evidence type="ECO:0000256" key="1">
    <source>
        <dbReference type="SAM" id="MobiDB-lite"/>
    </source>
</evidence>
<evidence type="ECO:0000313" key="3">
    <source>
        <dbReference type="Proteomes" id="UP000027195"/>
    </source>
</evidence>